<organism evidence="1 2">
    <name type="scientific">Cardiocondyla obscurior</name>
    <dbReference type="NCBI Taxonomy" id="286306"/>
    <lineage>
        <taxon>Eukaryota</taxon>
        <taxon>Metazoa</taxon>
        <taxon>Ecdysozoa</taxon>
        <taxon>Arthropoda</taxon>
        <taxon>Hexapoda</taxon>
        <taxon>Insecta</taxon>
        <taxon>Pterygota</taxon>
        <taxon>Neoptera</taxon>
        <taxon>Endopterygota</taxon>
        <taxon>Hymenoptera</taxon>
        <taxon>Apocrita</taxon>
        <taxon>Aculeata</taxon>
        <taxon>Formicoidea</taxon>
        <taxon>Formicidae</taxon>
        <taxon>Myrmicinae</taxon>
        <taxon>Cardiocondyla</taxon>
    </lineage>
</organism>
<dbReference type="Proteomes" id="UP001430953">
    <property type="component" value="Unassembled WGS sequence"/>
</dbReference>
<keyword evidence="2" id="KW-1185">Reference proteome</keyword>
<proteinExistence type="predicted"/>
<dbReference type="AlphaFoldDB" id="A0AAW2F1W4"/>
<evidence type="ECO:0000313" key="1">
    <source>
        <dbReference type="EMBL" id="KAL0108157.1"/>
    </source>
</evidence>
<dbReference type="EMBL" id="JADYXP020000016">
    <property type="protein sequence ID" value="KAL0108157.1"/>
    <property type="molecule type" value="Genomic_DNA"/>
</dbReference>
<accession>A0AAW2F1W4</accession>
<protein>
    <submittedName>
        <fullName evidence="1">Uncharacterized protein</fullName>
    </submittedName>
</protein>
<sequence>MTNPIIYTRVNKSGVVKQVSYNVCNSECSLVDLLRSNRSTRILQYSRLKQLHYAFAAFGLPSSNNLCN</sequence>
<reference evidence="1 2" key="1">
    <citation type="submission" date="2023-03" db="EMBL/GenBank/DDBJ databases">
        <title>High recombination rates correlate with genetic variation in Cardiocondyla obscurior ants.</title>
        <authorList>
            <person name="Errbii M."/>
        </authorList>
    </citation>
    <scope>NUCLEOTIDE SEQUENCE [LARGE SCALE GENOMIC DNA]</scope>
    <source>
        <strain evidence="1">Alpha-2009</strain>
        <tissue evidence="1">Whole body</tissue>
    </source>
</reference>
<comment type="caution">
    <text evidence="1">The sequence shown here is derived from an EMBL/GenBank/DDBJ whole genome shotgun (WGS) entry which is preliminary data.</text>
</comment>
<name>A0AAW2F1W4_9HYME</name>
<gene>
    <name evidence="1" type="ORF">PUN28_015031</name>
</gene>
<evidence type="ECO:0000313" key="2">
    <source>
        <dbReference type="Proteomes" id="UP001430953"/>
    </source>
</evidence>